<keyword evidence="1" id="KW-1133">Transmembrane helix</keyword>
<sequence>MSEAGFGINTDILETNLINILLLIGLLIFAFADSARTSLKSRQERISDNLDNAANRLILANFRYKDTVESLEKIRIKAIDLQKEKIDELKQTKTSNFVQFQPYVVEEVKALKALVLGQYRSFDRQLINRIFRSYQKHENGPSKILIGKTTRQSRW</sequence>
<keyword evidence="1" id="KW-0812">Transmembrane</keyword>
<keyword evidence="2" id="KW-0934">Plastid</keyword>
<accession>A0A023PLV2</accession>
<proteinExistence type="predicted"/>
<dbReference type="EMBL" id="KJ410685">
    <property type="protein sequence ID" value="AHX25474.1"/>
    <property type="molecule type" value="Genomic_DNA"/>
</dbReference>
<keyword evidence="1" id="KW-0472">Membrane</keyword>
<dbReference type="AlphaFoldDB" id="A0A023PLV2"/>
<evidence type="ECO:0000256" key="1">
    <source>
        <dbReference type="SAM" id="Phobius"/>
    </source>
</evidence>
<keyword evidence="2" id="KW-0150">Chloroplast</keyword>
<protein>
    <submittedName>
        <fullName evidence="2">ATP synthase CF0 B chain subunit I</fullName>
    </submittedName>
</protein>
<gene>
    <name evidence="2" type="primary">atpF</name>
    <name evidence="2" type="ORF">Nsk00028</name>
</gene>
<reference evidence="2" key="1">
    <citation type="journal article" date="2014" name="BMC Genomics">
        <title>A pangenomic analysis of the Nannochloropsis organellar genomes reveals novel genetic variations in key metabolic genes.</title>
        <authorList>
            <person name="Starkenburg S.R."/>
            <person name="Kwon K.J."/>
            <person name="Jha R.K."/>
            <person name="McKay C."/>
            <person name="Jacobs M."/>
            <person name="Chertkov O."/>
            <person name="Twary S."/>
            <person name="Rocap G."/>
            <person name="Cattolico R.A."/>
        </authorList>
    </citation>
    <scope>NUCLEOTIDE SEQUENCE</scope>
    <source>
        <strain evidence="2">CCMP1776</strain>
    </source>
</reference>
<feature type="transmembrane region" description="Helical" evidence="1">
    <location>
        <begin position="12"/>
        <end position="32"/>
    </location>
</feature>
<name>A0A023PLV2_9STRA</name>
<organism evidence="2">
    <name type="scientific">Microchloropsis salina</name>
    <dbReference type="NCBI Taxonomy" id="2511165"/>
    <lineage>
        <taxon>Eukaryota</taxon>
        <taxon>Sar</taxon>
        <taxon>Stramenopiles</taxon>
        <taxon>Ochrophyta</taxon>
        <taxon>Eustigmatophyceae</taxon>
        <taxon>Eustigmatales</taxon>
        <taxon>Monodopsidaceae</taxon>
        <taxon>Microchloropsis</taxon>
    </lineage>
</organism>
<evidence type="ECO:0000313" key="2">
    <source>
        <dbReference type="EMBL" id="AHX25474.1"/>
    </source>
</evidence>
<geneLocation type="chloroplast" evidence="2"/>